<dbReference type="CDD" id="cd00808">
    <property type="entry name" value="GluRS_core"/>
    <property type="match status" value="1"/>
</dbReference>
<dbReference type="GO" id="GO:0005737">
    <property type="term" value="C:cytoplasm"/>
    <property type="evidence" value="ECO:0007669"/>
    <property type="project" value="UniProtKB-SubCell"/>
</dbReference>
<feature type="binding site" evidence="7">
    <location>
        <position position="113"/>
    </location>
    <ligand>
        <name>Zn(2+)</name>
        <dbReference type="ChEBI" id="CHEBI:29105"/>
    </ligand>
</feature>
<dbReference type="PANTHER" id="PTHR43311">
    <property type="entry name" value="GLUTAMATE--TRNA LIGASE"/>
    <property type="match status" value="1"/>
</dbReference>
<dbReference type="HAMAP" id="MF_00022">
    <property type="entry name" value="Glu_tRNA_synth_type1"/>
    <property type="match status" value="1"/>
</dbReference>
<proteinExistence type="inferred from homology"/>
<dbReference type="InterPro" id="IPR004527">
    <property type="entry name" value="Glu-tRNA-ligase_bac/mito"/>
</dbReference>
<dbReference type="InterPro" id="IPR020751">
    <property type="entry name" value="aa-tRNA-synth_I_codon-bd_sub2"/>
</dbReference>
<keyword evidence="7" id="KW-0963">Cytoplasm</keyword>
<comment type="caution">
    <text evidence="10">The sequence shown here is derived from an EMBL/GenBank/DDBJ whole genome shotgun (WGS) entry which is preliminary data.</text>
</comment>
<keyword evidence="2 7" id="KW-0436">Ligase</keyword>
<evidence type="ECO:0000259" key="8">
    <source>
        <dbReference type="Pfam" id="PF00749"/>
    </source>
</evidence>
<dbReference type="GO" id="GO:0008270">
    <property type="term" value="F:zinc ion binding"/>
    <property type="evidence" value="ECO:0007669"/>
    <property type="project" value="UniProtKB-UniRule"/>
</dbReference>
<comment type="catalytic activity">
    <reaction evidence="7">
        <text>tRNA(Glu) + L-glutamate + ATP = L-glutamyl-tRNA(Glu) + AMP + diphosphate</text>
        <dbReference type="Rhea" id="RHEA:23540"/>
        <dbReference type="Rhea" id="RHEA-COMP:9663"/>
        <dbReference type="Rhea" id="RHEA-COMP:9680"/>
        <dbReference type="ChEBI" id="CHEBI:29985"/>
        <dbReference type="ChEBI" id="CHEBI:30616"/>
        <dbReference type="ChEBI" id="CHEBI:33019"/>
        <dbReference type="ChEBI" id="CHEBI:78442"/>
        <dbReference type="ChEBI" id="CHEBI:78520"/>
        <dbReference type="ChEBI" id="CHEBI:456215"/>
        <dbReference type="EC" id="6.1.1.17"/>
    </reaction>
</comment>
<dbReference type="InterPro" id="IPR045462">
    <property type="entry name" value="aa-tRNA-synth_I_cd-bd"/>
</dbReference>
<dbReference type="InterPro" id="IPR000924">
    <property type="entry name" value="Glu/Gln-tRNA-synth"/>
</dbReference>
<dbReference type="Pfam" id="PF19269">
    <property type="entry name" value="Anticodon_2"/>
    <property type="match status" value="1"/>
</dbReference>
<evidence type="ECO:0000259" key="9">
    <source>
        <dbReference type="Pfam" id="PF19269"/>
    </source>
</evidence>
<dbReference type="InterPro" id="IPR001412">
    <property type="entry name" value="aa-tRNA-synth_I_CS"/>
</dbReference>
<sequence length="487" mass="55292">MIRTRFAPSPTGFLHVGGLRTALYAYLVAKQNNGKFILRVEDTDQKRSVEGAIPAILESLNWADIAPDEGVVEFENNDVIEKGEYGPYLQSKRLKIYEQHANILLEKGFAYYCFCTAERLEECRAKQSAANRPMGYDGHCREMDVAEIKKNLTAGAPYTVRLKMPKTGMTEFNDLIKGKVSFKNELVDDQVLLKTDGFPTYHLAVVVDDHLMAITHVIRGDEWLPSTPKHIYLYECFGWEKPMFAHLPLLLNANKSKLSKRQGDVAVGDYVKKGYLPEALINFVAFLGWNPGDDREIFSLAELAKEFSLEKVNKSGAVFNLEKLDWYNKYYLRQLSNEQVAELALPFFGNKIKDLRLKIEDFANVIGLEKERVTTLAELPGAVNFIFELPDYPAEMLVFKKSTTEEAKKVLGELLVWLEKIDLKDKNDLEKQVIQWIKDNGYTNGAVLWPLRVALSGQDKSPGPFEIAVVLDKDEVLRRIQVALAKV</sequence>
<evidence type="ECO:0000256" key="5">
    <source>
        <dbReference type="ARBA" id="ARBA00022917"/>
    </source>
</evidence>
<dbReference type="EMBL" id="MFQZ01000002">
    <property type="protein sequence ID" value="OGH88498.1"/>
    <property type="molecule type" value="Genomic_DNA"/>
</dbReference>
<keyword evidence="7" id="KW-0862">Zinc</keyword>
<dbReference type="Pfam" id="PF00749">
    <property type="entry name" value="tRNA-synt_1c"/>
    <property type="match status" value="1"/>
</dbReference>
<feature type="domain" description="Glutamyl/glutaminyl-tRNA synthetase class Ib catalytic" evidence="8">
    <location>
        <begin position="2"/>
        <end position="326"/>
    </location>
</feature>
<dbReference type="GO" id="GO:0005524">
    <property type="term" value="F:ATP binding"/>
    <property type="evidence" value="ECO:0007669"/>
    <property type="project" value="UniProtKB-UniRule"/>
</dbReference>
<dbReference type="STRING" id="1798704.A3J93_04515"/>
<dbReference type="InterPro" id="IPR008925">
    <property type="entry name" value="aa_tRNA-synth_I_cd-bd_sf"/>
</dbReference>
<comment type="cofactor">
    <cofactor evidence="7">
        <name>Zn(2+)</name>
        <dbReference type="ChEBI" id="CHEBI:29105"/>
    </cofactor>
    <text evidence="7">Binds 1 zinc ion per subunit.</text>
</comment>
<dbReference type="Proteomes" id="UP000177907">
    <property type="component" value="Unassembled WGS sequence"/>
</dbReference>
<feature type="binding site" evidence="7">
    <location>
        <position position="115"/>
    </location>
    <ligand>
        <name>Zn(2+)</name>
        <dbReference type="ChEBI" id="CHEBI:29105"/>
    </ligand>
</feature>
<dbReference type="InterPro" id="IPR014729">
    <property type="entry name" value="Rossmann-like_a/b/a_fold"/>
</dbReference>
<gene>
    <name evidence="7" type="primary">gltX</name>
    <name evidence="10" type="ORF">A3J93_04515</name>
</gene>
<evidence type="ECO:0000313" key="10">
    <source>
        <dbReference type="EMBL" id="OGH88498.1"/>
    </source>
</evidence>
<feature type="short sequence motif" description="'KMSKS' region" evidence="7">
    <location>
        <begin position="257"/>
        <end position="261"/>
    </location>
</feature>
<dbReference type="InterPro" id="IPR049940">
    <property type="entry name" value="GluQ/Sye"/>
</dbReference>
<dbReference type="GO" id="GO:0004818">
    <property type="term" value="F:glutamate-tRNA ligase activity"/>
    <property type="evidence" value="ECO:0007669"/>
    <property type="project" value="UniProtKB-UniRule"/>
</dbReference>
<evidence type="ECO:0000313" key="11">
    <source>
        <dbReference type="Proteomes" id="UP000177907"/>
    </source>
</evidence>
<feature type="binding site" evidence="7">
    <location>
        <position position="142"/>
    </location>
    <ligand>
        <name>Zn(2+)</name>
        <dbReference type="ChEBI" id="CHEBI:29105"/>
    </ligand>
</feature>
<dbReference type="AlphaFoldDB" id="A0A1F6NX98"/>
<evidence type="ECO:0000256" key="2">
    <source>
        <dbReference type="ARBA" id="ARBA00022598"/>
    </source>
</evidence>
<dbReference type="SUPFAM" id="SSF48163">
    <property type="entry name" value="An anticodon-binding domain of class I aminoacyl-tRNA synthetases"/>
    <property type="match status" value="1"/>
</dbReference>
<dbReference type="GO" id="GO:0006424">
    <property type="term" value="P:glutamyl-tRNA aminoacylation"/>
    <property type="evidence" value="ECO:0007669"/>
    <property type="project" value="UniProtKB-UniRule"/>
</dbReference>
<dbReference type="NCBIfam" id="TIGR00464">
    <property type="entry name" value="gltX_bact"/>
    <property type="match status" value="1"/>
</dbReference>
<name>A0A1F6NX98_9BACT</name>
<comment type="subcellular location">
    <subcellularLocation>
        <location evidence="7">Cytoplasm</location>
    </subcellularLocation>
</comment>
<dbReference type="Gene3D" id="3.40.50.620">
    <property type="entry name" value="HUPs"/>
    <property type="match status" value="1"/>
</dbReference>
<evidence type="ECO:0000256" key="7">
    <source>
        <dbReference type="HAMAP-Rule" id="MF_00022"/>
    </source>
</evidence>
<dbReference type="InterPro" id="IPR020058">
    <property type="entry name" value="Glu/Gln-tRNA-synth_Ib_cat-dom"/>
</dbReference>
<protein>
    <recommendedName>
        <fullName evidence="7">Glutamate--tRNA ligase</fullName>
        <ecNumber evidence="7">6.1.1.17</ecNumber>
    </recommendedName>
    <alternativeName>
        <fullName evidence="7">Glutamyl-tRNA synthetase</fullName>
        <shortName evidence="7">GluRS</shortName>
    </alternativeName>
</protein>
<feature type="short sequence motif" description="'HIGH' region" evidence="7">
    <location>
        <begin position="8"/>
        <end position="18"/>
    </location>
</feature>
<evidence type="ECO:0000256" key="4">
    <source>
        <dbReference type="ARBA" id="ARBA00022840"/>
    </source>
</evidence>
<dbReference type="Gene3D" id="1.10.10.350">
    <property type="match status" value="1"/>
</dbReference>
<dbReference type="InterPro" id="IPR033910">
    <property type="entry name" value="GluRS_core"/>
</dbReference>
<dbReference type="SUPFAM" id="SSF52374">
    <property type="entry name" value="Nucleotidylyl transferase"/>
    <property type="match status" value="1"/>
</dbReference>
<organism evidence="10 11">
    <name type="scientific">Candidatus Magasanikbacteria bacterium RIFOXYC2_FULL_42_28</name>
    <dbReference type="NCBI Taxonomy" id="1798704"/>
    <lineage>
        <taxon>Bacteria</taxon>
        <taxon>Candidatus Magasanikiibacteriota</taxon>
    </lineage>
</organism>
<keyword evidence="5 7" id="KW-0648">Protein biosynthesis</keyword>
<keyword evidence="3 7" id="KW-0547">Nucleotide-binding</keyword>
<feature type="binding site" evidence="7">
    <location>
        <position position="140"/>
    </location>
    <ligand>
        <name>Zn(2+)</name>
        <dbReference type="ChEBI" id="CHEBI:29105"/>
    </ligand>
</feature>
<dbReference type="EC" id="6.1.1.17" evidence="7"/>
<comment type="subunit">
    <text evidence="7">Monomer.</text>
</comment>
<keyword evidence="7" id="KW-0479">Metal-binding</keyword>
<dbReference type="PROSITE" id="PS00178">
    <property type="entry name" value="AA_TRNA_LIGASE_I"/>
    <property type="match status" value="1"/>
</dbReference>
<dbReference type="PRINTS" id="PR00987">
    <property type="entry name" value="TRNASYNTHGLU"/>
</dbReference>
<keyword evidence="6 7" id="KW-0030">Aminoacyl-tRNA synthetase</keyword>
<feature type="binding site" evidence="7">
    <location>
        <position position="260"/>
    </location>
    <ligand>
        <name>ATP</name>
        <dbReference type="ChEBI" id="CHEBI:30616"/>
    </ligand>
</feature>
<keyword evidence="4 7" id="KW-0067">ATP-binding</keyword>
<comment type="similarity">
    <text evidence="1 7">Belongs to the class-I aminoacyl-tRNA synthetase family. Glutamate--tRNA ligase type 1 subfamily.</text>
</comment>
<dbReference type="GO" id="GO:0000049">
    <property type="term" value="F:tRNA binding"/>
    <property type="evidence" value="ECO:0007669"/>
    <property type="project" value="InterPro"/>
</dbReference>
<evidence type="ECO:0000256" key="6">
    <source>
        <dbReference type="ARBA" id="ARBA00023146"/>
    </source>
</evidence>
<dbReference type="FunFam" id="3.40.50.620:FF:000045">
    <property type="entry name" value="Glutamate--tRNA ligase, mitochondrial"/>
    <property type="match status" value="1"/>
</dbReference>
<reference evidence="10 11" key="1">
    <citation type="journal article" date="2016" name="Nat. Commun.">
        <title>Thousands of microbial genomes shed light on interconnected biogeochemical processes in an aquifer system.</title>
        <authorList>
            <person name="Anantharaman K."/>
            <person name="Brown C.T."/>
            <person name="Hug L.A."/>
            <person name="Sharon I."/>
            <person name="Castelle C.J."/>
            <person name="Probst A.J."/>
            <person name="Thomas B.C."/>
            <person name="Singh A."/>
            <person name="Wilkins M.J."/>
            <person name="Karaoz U."/>
            <person name="Brodie E.L."/>
            <person name="Williams K.H."/>
            <person name="Hubbard S.S."/>
            <person name="Banfield J.F."/>
        </authorList>
    </citation>
    <scope>NUCLEOTIDE SEQUENCE [LARGE SCALE GENOMIC DNA]</scope>
</reference>
<evidence type="ECO:0000256" key="3">
    <source>
        <dbReference type="ARBA" id="ARBA00022741"/>
    </source>
</evidence>
<feature type="domain" description="Aminoacyl-tRNA synthetase class I anticodon-binding" evidence="9">
    <location>
        <begin position="339"/>
        <end position="484"/>
    </location>
</feature>
<dbReference type="PANTHER" id="PTHR43311:SF2">
    <property type="entry name" value="GLUTAMATE--TRNA LIGASE, MITOCHONDRIAL-RELATED"/>
    <property type="match status" value="1"/>
</dbReference>
<evidence type="ECO:0000256" key="1">
    <source>
        <dbReference type="ARBA" id="ARBA00007894"/>
    </source>
</evidence>
<comment type="function">
    <text evidence="7">Catalyzes the attachment of glutamate to tRNA(Glu) in a two-step reaction: glutamate is first activated by ATP to form Glu-AMP and then transferred to the acceptor end of tRNA(Glu).</text>
</comment>
<accession>A0A1F6NX98</accession>